<accession>A0ABZ3ET75</accession>
<sequence length="161" mass="18500">MTASYNEIGLLVPATIDAFTGYRYYSEAQLPLAERIRVLRNMGFGLAVIQEILEKFDDAYEMEKFLQIKRRELEEEENVMRQRILLLDNAINWLRKDGNFMDYTVSLKTLPERYVASIRQIIPSYDSEGMLWGMLGEEGGPQDIQADNPCYGMAIFPDGGL</sequence>
<dbReference type="SUPFAM" id="SSF46955">
    <property type="entry name" value="Putative DNA-binding domain"/>
    <property type="match status" value="1"/>
</dbReference>
<dbReference type="InterPro" id="IPR047057">
    <property type="entry name" value="MerR_fam"/>
</dbReference>
<keyword evidence="4" id="KW-1185">Reference proteome</keyword>
<evidence type="ECO:0000313" key="4">
    <source>
        <dbReference type="Proteomes" id="UP001451571"/>
    </source>
</evidence>
<dbReference type="EMBL" id="CP146256">
    <property type="protein sequence ID" value="XAH72511.1"/>
    <property type="molecule type" value="Genomic_DNA"/>
</dbReference>
<dbReference type="Proteomes" id="UP001451571">
    <property type="component" value="Chromosome"/>
</dbReference>
<dbReference type="PANTHER" id="PTHR30204:SF97">
    <property type="entry name" value="MERR FAMILY REGULATORY PROTEIN"/>
    <property type="match status" value="1"/>
</dbReference>
<dbReference type="Gene3D" id="1.10.1660.10">
    <property type="match status" value="1"/>
</dbReference>
<keyword evidence="1" id="KW-0238">DNA-binding</keyword>
<dbReference type="RefSeq" id="WP_342756127.1">
    <property type="nucleotide sequence ID" value="NZ_CP146256.1"/>
</dbReference>
<name>A0ABZ3ET75_9FIRM</name>
<dbReference type="Pfam" id="PF13411">
    <property type="entry name" value="MerR_1"/>
    <property type="match status" value="1"/>
</dbReference>
<reference evidence="3 4" key="1">
    <citation type="submission" date="2024-02" db="EMBL/GenBank/DDBJ databases">
        <title>Bacterial strain from lacustrine sediment.</title>
        <authorList>
            <person name="Petit C."/>
            <person name="Fadhlaoui K."/>
        </authorList>
    </citation>
    <scope>NUCLEOTIDE SEQUENCE [LARGE SCALE GENOMIC DNA]</scope>
    <source>
        <strain evidence="3 4">IPX-CK</strain>
    </source>
</reference>
<dbReference type="InterPro" id="IPR000551">
    <property type="entry name" value="MerR-type_HTH_dom"/>
</dbReference>
<protein>
    <submittedName>
        <fullName evidence="3">MerR family transcriptional regulator</fullName>
    </submittedName>
</protein>
<dbReference type="InterPro" id="IPR009061">
    <property type="entry name" value="DNA-bd_dom_put_sf"/>
</dbReference>
<organism evidence="3 4">
    <name type="scientific">Kineothrix sedimenti</name>
    <dbReference type="NCBI Taxonomy" id="3123317"/>
    <lineage>
        <taxon>Bacteria</taxon>
        <taxon>Bacillati</taxon>
        <taxon>Bacillota</taxon>
        <taxon>Clostridia</taxon>
        <taxon>Lachnospirales</taxon>
        <taxon>Lachnospiraceae</taxon>
        <taxon>Kineothrix</taxon>
    </lineage>
</organism>
<evidence type="ECO:0000259" key="2">
    <source>
        <dbReference type="PROSITE" id="PS50937"/>
    </source>
</evidence>
<dbReference type="PANTHER" id="PTHR30204">
    <property type="entry name" value="REDOX-CYCLING DRUG-SENSING TRANSCRIPTIONAL ACTIVATOR SOXR"/>
    <property type="match status" value="1"/>
</dbReference>
<dbReference type="PROSITE" id="PS50937">
    <property type="entry name" value="HTH_MERR_2"/>
    <property type="match status" value="1"/>
</dbReference>
<evidence type="ECO:0000256" key="1">
    <source>
        <dbReference type="ARBA" id="ARBA00023125"/>
    </source>
</evidence>
<feature type="domain" description="HTH merR-type" evidence="2">
    <location>
        <begin position="5"/>
        <end position="55"/>
    </location>
</feature>
<gene>
    <name evidence="3" type="ORF">V6984_13415</name>
</gene>
<evidence type="ECO:0000313" key="3">
    <source>
        <dbReference type="EMBL" id="XAH72511.1"/>
    </source>
</evidence>
<proteinExistence type="predicted"/>